<dbReference type="PRINTS" id="PR01099">
    <property type="entry name" value="HYETHTZKNASE"/>
</dbReference>
<comment type="catalytic activity">
    <reaction evidence="1 11">
        <text>5-(2-hydroxyethyl)-4-methylthiazole + ATP = 4-methyl-5-(2-phosphooxyethyl)-thiazole + ADP + H(+)</text>
        <dbReference type="Rhea" id="RHEA:24212"/>
        <dbReference type="ChEBI" id="CHEBI:15378"/>
        <dbReference type="ChEBI" id="CHEBI:17957"/>
        <dbReference type="ChEBI" id="CHEBI:30616"/>
        <dbReference type="ChEBI" id="CHEBI:58296"/>
        <dbReference type="ChEBI" id="CHEBI:456216"/>
        <dbReference type="EC" id="2.7.1.50"/>
    </reaction>
</comment>
<comment type="cofactor">
    <cofactor evidence="2 11">
        <name>Mg(2+)</name>
        <dbReference type="ChEBI" id="CHEBI:18420"/>
    </cofactor>
</comment>
<feature type="binding site" evidence="11">
    <location>
        <position position="201"/>
    </location>
    <ligand>
        <name>substrate</name>
    </ligand>
</feature>
<comment type="pathway">
    <text evidence="3 11">Cofactor biosynthesis; thiamine diphosphate biosynthesis; 4-methyl-5-(2-phosphoethyl)-thiazole from 5-(2-hydroxyethyl)-4-methylthiazole: step 1/1.</text>
</comment>
<comment type="similarity">
    <text evidence="11">Belongs to the Thz kinase family.</text>
</comment>
<evidence type="ECO:0000313" key="12">
    <source>
        <dbReference type="EMBL" id="MCG5031334.1"/>
    </source>
</evidence>
<feature type="binding site" evidence="11">
    <location>
        <position position="174"/>
    </location>
    <ligand>
        <name>ATP</name>
        <dbReference type="ChEBI" id="CHEBI:30616"/>
    </ligand>
</feature>
<evidence type="ECO:0000256" key="9">
    <source>
        <dbReference type="ARBA" id="ARBA00022842"/>
    </source>
</evidence>
<dbReference type="CDD" id="cd01170">
    <property type="entry name" value="THZ_kinase"/>
    <property type="match status" value="1"/>
</dbReference>
<protein>
    <recommendedName>
        <fullName evidence="11">Hydroxyethylthiazole kinase</fullName>
        <ecNumber evidence="11">2.7.1.50</ecNumber>
    </recommendedName>
    <alternativeName>
        <fullName evidence="11">4-methyl-5-beta-hydroxyethylthiazole kinase</fullName>
        <shortName evidence="11">TH kinase</shortName>
        <shortName evidence="11">Thz kinase</shortName>
    </alternativeName>
</protein>
<dbReference type="NCBIfam" id="NF006830">
    <property type="entry name" value="PRK09355.1"/>
    <property type="match status" value="1"/>
</dbReference>
<evidence type="ECO:0000256" key="5">
    <source>
        <dbReference type="ARBA" id="ARBA00022723"/>
    </source>
</evidence>
<gene>
    <name evidence="11 12" type="primary">thiM</name>
    <name evidence="12" type="ORF">MAF45_07760</name>
</gene>
<keyword evidence="6 11" id="KW-0547">Nucleotide-binding</keyword>
<organism evidence="12 13">
    <name type="scientific">Mesosutterella porci</name>
    <dbReference type="NCBI Taxonomy" id="2915351"/>
    <lineage>
        <taxon>Bacteria</taxon>
        <taxon>Pseudomonadati</taxon>
        <taxon>Pseudomonadota</taxon>
        <taxon>Betaproteobacteria</taxon>
        <taxon>Burkholderiales</taxon>
        <taxon>Sutterellaceae</taxon>
        <taxon>Mesosutterella</taxon>
    </lineage>
</organism>
<keyword evidence="4 11" id="KW-0808">Transferase</keyword>
<evidence type="ECO:0000256" key="3">
    <source>
        <dbReference type="ARBA" id="ARBA00004868"/>
    </source>
</evidence>
<name>A0ABS9MRV4_9BURK</name>
<dbReference type="EC" id="2.7.1.50" evidence="11"/>
<dbReference type="Gene3D" id="3.40.1190.20">
    <property type="match status" value="1"/>
</dbReference>
<keyword evidence="9 11" id="KW-0460">Magnesium</keyword>
<reference evidence="12 13" key="1">
    <citation type="submission" date="2022-02" db="EMBL/GenBank/DDBJ databases">
        <title>Mesosutterella porci, a novel member of the family Sutterellaceae from pig feces.</title>
        <authorList>
            <person name="Wylensek D."/>
            <person name="Clavel T."/>
        </authorList>
    </citation>
    <scope>NUCLEOTIDE SEQUENCE [LARGE SCALE GENOMIC DNA]</scope>
    <source>
        <strain evidence="13">oilRF-744-wt-GAM-9</strain>
    </source>
</reference>
<keyword evidence="7 11" id="KW-0418">Kinase</keyword>
<evidence type="ECO:0000256" key="6">
    <source>
        <dbReference type="ARBA" id="ARBA00022741"/>
    </source>
</evidence>
<accession>A0ABS9MRV4</accession>
<feature type="binding site" evidence="11">
    <location>
        <position position="128"/>
    </location>
    <ligand>
        <name>ATP</name>
        <dbReference type="ChEBI" id="CHEBI:30616"/>
    </ligand>
</feature>
<evidence type="ECO:0000256" key="10">
    <source>
        <dbReference type="ARBA" id="ARBA00022977"/>
    </source>
</evidence>
<evidence type="ECO:0000313" key="13">
    <source>
        <dbReference type="Proteomes" id="UP001297600"/>
    </source>
</evidence>
<evidence type="ECO:0000256" key="2">
    <source>
        <dbReference type="ARBA" id="ARBA00001946"/>
    </source>
</evidence>
<evidence type="ECO:0000256" key="4">
    <source>
        <dbReference type="ARBA" id="ARBA00022679"/>
    </source>
</evidence>
<comment type="function">
    <text evidence="11">Catalyzes the phosphorylation of the hydroxyl group of 4-methyl-5-beta-hydroxyethylthiazole (THZ).</text>
</comment>
<evidence type="ECO:0000256" key="11">
    <source>
        <dbReference type="HAMAP-Rule" id="MF_00228"/>
    </source>
</evidence>
<sequence length="270" mass="27477">MNGVVEQLQASAAAAEIRRMKSLRPLVQCITNDVVQEVTANVLLACGMSPAMVPGLEECAEFARGAADALLCNVGTPNRENVQAMKLAAAAAADAGKPWTLDPVGAGGTAWRDKAIEELIALRPTVIRGNGSEILAAAGFEHRYKGVDSLDSSASALEAAQTLAARSGSVVCVTGETDYVTDGRRTVSVSGGCAMVTLVVGTGCALSAMTAGFAAGASDPVTSTATCCLLAKRAAERAGQTARAPGSFHNAYLDALYLLSPEEAAGLMSA</sequence>
<keyword evidence="8 11" id="KW-0067">ATP-binding</keyword>
<evidence type="ECO:0000256" key="8">
    <source>
        <dbReference type="ARBA" id="ARBA00022840"/>
    </source>
</evidence>
<dbReference type="InterPro" id="IPR029056">
    <property type="entry name" value="Ribokinase-like"/>
</dbReference>
<comment type="caution">
    <text evidence="12">The sequence shown here is derived from an EMBL/GenBank/DDBJ whole genome shotgun (WGS) entry which is preliminary data.</text>
</comment>
<evidence type="ECO:0000256" key="7">
    <source>
        <dbReference type="ARBA" id="ARBA00022777"/>
    </source>
</evidence>
<dbReference type="EMBL" id="JAKNCT010000008">
    <property type="protein sequence ID" value="MCG5031334.1"/>
    <property type="molecule type" value="Genomic_DNA"/>
</dbReference>
<keyword evidence="13" id="KW-1185">Reference proteome</keyword>
<feature type="binding site" evidence="11">
    <location>
        <position position="52"/>
    </location>
    <ligand>
        <name>substrate</name>
    </ligand>
</feature>
<dbReference type="RefSeq" id="WP_237979065.1">
    <property type="nucleotide sequence ID" value="NZ_JAKNCT010000008.1"/>
</dbReference>
<dbReference type="GO" id="GO:0004417">
    <property type="term" value="F:hydroxyethylthiazole kinase activity"/>
    <property type="evidence" value="ECO:0007669"/>
    <property type="project" value="UniProtKB-EC"/>
</dbReference>
<dbReference type="HAMAP" id="MF_00228">
    <property type="entry name" value="Thz_kinase"/>
    <property type="match status" value="1"/>
</dbReference>
<keyword evidence="10 11" id="KW-0784">Thiamine biosynthesis</keyword>
<dbReference type="Pfam" id="PF02110">
    <property type="entry name" value="HK"/>
    <property type="match status" value="1"/>
</dbReference>
<keyword evidence="5 11" id="KW-0479">Metal-binding</keyword>
<dbReference type="PIRSF" id="PIRSF000513">
    <property type="entry name" value="Thz_kinase"/>
    <property type="match status" value="1"/>
</dbReference>
<dbReference type="SUPFAM" id="SSF53613">
    <property type="entry name" value="Ribokinase-like"/>
    <property type="match status" value="1"/>
</dbReference>
<proteinExistence type="inferred from homology"/>
<dbReference type="InterPro" id="IPR000417">
    <property type="entry name" value="Hyethyz_kinase"/>
</dbReference>
<evidence type="ECO:0000256" key="1">
    <source>
        <dbReference type="ARBA" id="ARBA00001771"/>
    </source>
</evidence>
<dbReference type="Proteomes" id="UP001297600">
    <property type="component" value="Unassembled WGS sequence"/>
</dbReference>